<keyword evidence="1" id="KW-0175">Coiled coil</keyword>
<sequence length="351" mass="39967">MRHFTFVFSVLLCLCSCSSSDYDETYIGSTEHYYRSIHTEHFTTSQQYAPIPSQCFNKNDIIDIRLDSFGLSTDVEGDIEDLTDGSFFNPQLKNRNEIAVFVTIKEMSKEADSVTDLDKRLVFTTSSLDVGVKANVINKLIYSGVYGGNDLEFSIEVLELDQKQGELAVQLLSDISKFATNPLVISNPISAEMLNTIGRNAASKYFRNDVVSRLNLQLVPCGSYQSEQLYLQQGQIAFVRKDQKGLALTRYKQLNWDKEEYRPISGESHDDRKLKYPSYFAFSLLKRHSSLDNKDYISAEPTENKSSAQMDKELIHLKEQKTSIENMKKAIEIKEDELKKSKAVMENAENV</sequence>
<dbReference type="EMBL" id="JBDPZN010000008">
    <property type="protein sequence ID" value="MEO3684026.1"/>
    <property type="molecule type" value="Genomic_DNA"/>
</dbReference>
<evidence type="ECO:0008006" key="4">
    <source>
        <dbReference type="Google" id="ProtNLM"/>
    </source>
</evidence>
<evidence type="ECO:0000256" key="1">
    <source>
        <dbReference type="SAM" id="Coils"/>
    </source>
</evidence>
<protein>
    <recommendedName>
        <fullName evidence="4">Lipoprotein</fullName>
    </recommendedName>
</protein>
<dbReference type="RefSeq" id="WP_347690723.1">
    <property type="nucleotide sequence ID" value="NZ_JBDPZN010000008.1"/>
</dbReference>
<feature type="coiled-coil region" evidence="1">
    <location>
        <begin position="317"/>
        <end position="351"/>
    </location>
</feature>
<accession>A0ABV0FX55</accession>
<comment type="caution">
    <text evidence="2">The sequence shown here is derived from an EMBL/GenBank/DDBJ whole genome shotgun (WGS) entry which is preliminary data.</text>
</comment>
<dbReference type="Proteomes" id="UP001477278">
    <property type="component" value="Unassembled WGS sequence"/>
</dbReference>
<gene>
    <name evidence="2" type="ORF">ABHN84_17270</name>
</gene>
<evidence type="ECO:0000313" key="3">
    <source>
        <dbReference type="Proteomes" id="UP001477278"/>
    </source>
</evidence>
<organism evidence="2 3">
    <name type="scientific">Shewanella vesiculosa</name>
    <dbReference type="NCBI Taxonomy" id="518738"/>
    <lineage>
        <taxon>Bacteria</taxon>
        <taxon>Pseudomonadati</taxon>
        <taxon>Pseudomonadota</taxon>
        <taxon>Gammaproteobacteria</taxon>
        <taxon>Alteromonadales</taxon>
        <taxon>Shewanellaceae</taxon>
        <taxon>Shewanella</taxon>
    </lineage>
</organism>
<reference evidence="2 3" key="1">
    <citation type="submission" date="2024-05" db="EMBL/GenBank/DDBJ databases">
        <title>Genome sequencing of Marine Estuary Bacteria, Shewanella vesiculosa and S. baltica, and Pseudomonas syringae.</title>
        <authorList>
            <person name="Gurung A."/>
            <person name="Maclea K.S."/>
        </authorList>
    </citation>
    <scope>NUCLEOTIDE SEQUENCE [LARGE SCALE GENOMIC DNA]</scope>
    <source>
        <strain evidence="2 3">1A</strain>
    </source>
</reference>
<name>A0ABV0FX55_9GAMM</name>
<proteinExistence type="predicted"/>
<keyword evidence="3" id="KW-1185">Reference proteome</keyword>
<evidence type="ECO:0000313" key="2">
    <source>
        <dbReference type="EMBL" id="MEO3684026.1"/>
    </source>
</evidence>